<proteinExistence type="predicted"/>
<organism evidence="4 5">
    <name type="scientific">Frankliniella fusca</name>
    <dbReference type="NCBI Taxonomy" id="407009"/>
    <lineage>
        <taxon>Eukaryota</taxon>
        <taxon>Metazoa</taxon>
        <taxon>Ecdysozoa</taxon>
        <taxon>Arthropoda</taxon>
        <taxon>Hexapoda</taxon>
        <taxon>Insecta</taxon>
        <taxon>Pterygota</taxon>
        <taxon>Neoptera</taxon>
        <taxon>Paraneoptera</taxon>
        <taxon>Thysanoptera</taxon>
        <taxon>Terebrantia</taxon>
        <taxon>Thripoidea</taxon>
        <taxon>Thripidae</taxon>
        <taxon>Frankliniella</taxon>
    </lineage>
</organism>
<dbReference type="PANTHER" id="PTHR19303:SF74">
    <property type="entry name" value="POGO TRANSPOSABLE ELEMENT WITH KRAB DOMAIN"/>
    <property type="match status" value="1"/>
</dbReference>
<accession>A0AAE1GUG8</accession>
<dbReference type="GO" id="GO:0003677">
    <property type="term" value="F:DNA binding"/>
    <property type="evidence" value="ECO:0007669"/>
    <property type="project" value="InterPro"/>
</dbReference>
<protein>
    <submittedName>
        <fullName evidence="4">Jerky protein homolog-like</fullName>
    </submittedName>
</protein>
<reference evidence="4" key="1">
    <citation type="submission" date="2021-07" db="EMBL/GenBank/DDBJ databases">
        <authorList>
            <person name="Catto M.A."/>
            <person name="Jacobson A."/>
            <person name="Kennedy G."/>
            <person name="Labadie P."/>
            <person name="Hunt B.G."/>
            <person name="Srinivasan R."/>
        </authorList>
    </citation>
    <scope>NUCLEOTIDE SEQUENCE</scope>
    <source>
        <strain evidence="4">PL_HMW_Pooled</strain>
        <tissue evidence="4">Head</tissue>
    </source>
</reference>
<dbReference type="Gene3D" id="1.10.10.60">
    <property type="entry name" value="Homeodomain-like"/>
    <property type="match status" value="1"/>
</dbReference>
<reference evidence="4" key="2">
    <citation type="journal article" date="2023" name="BMC Genomics">
        <title>Pest status, molecular evolution, and epigenetic factors derived from the genome assembly of Frankliniella fusca, a thysanopteran phytovirus vector.</title>
        <authorList>
            <person name="Catto M.A."/>
            <person name="Labadie P.E."/>
            <person name="Jacobson A.L."/>
            <person name="Kennedy G.G."/>
            <person name="Srinivasan R."/>
            <person name="Hunt B.G."/>
        </authorList>
    </citation>
    <scope>NUCLEOTIDE SEQUENCE</scope>
    <source>
        <strain evidence="4">PL_HMW_Pooled</strain>
    </source>
</reference>
<dbReference type="PANTHER" id="PTHR19303">
    <property type="entry name" value="TRANSPOSON"/>
    <property type="match status" value="1"/>
</dbReference>
<comment type="subcellular location">
    <subcellularLocation>
        <location evidence="1">Nucleus</location>
    </subcellularLocation>
</comment>
<dbReference type="InterPro" id="IPR007889">
    <property type="entry name" value="HTH_Psq"/>
</dbReference>
<dbReference type="Pfam" id="PF05225">
    <property type="entry name" value="HTH_psq"/>
    <property type="match status" value="1"/>
</dbReference>
<dbReference type="CDD" id="cd00093">
    <property type="entry name" value="HTH_XRE"/>
    <property type="match status" value="1"/>
</dbReference>
<dbReference type="Proteomes" id="UP001219518">
    <property type="component" value="Unassembled WGS sequence"/>
</dbReference>
<dbReference type="GO" id="GO:0005634">
    <property type="term" value="C:nucleus"/>
    <property type="evidence" value="ECO:0007669"/>
    <property type="project" value="UniProtKB-SubCell"/>
</dbReference>
<keyword evidence="5" id="KW-1185">Reference proteome</keyword>
<feature type="domain" description="HTH psq-type" evidence="3">
    <location>
        <begin position="19"/>
        <end position="56"/>
    </location>
</feature>
<evidence type="ECO:0000259" key="2">
    <source>
        <dbReference type="Pfam" id="PF03184"/>
    </source>
</evidence>
<dbReference type="InterPro" id="IPR009057">
    <property type="entry name" value="Homeodomain-like_sf"/>
</dbReference>
<evidence type="ECO:0000313" key="4">
    <source>
        <dbReference type="EMBL" id="KAK3909462.1"/>
    </source>
</evidence>
<dbReference type="AlphaFoldDB" id="A0AAE1GUG8"/>
<dbReference type="InterPro" id="IPR001387">
    <property type="entry name" value="Cro/C1-type_HTH"/>
</dbReference>
<dbReference type="Pfam" id="PF03184">
    <property type="entry name" value="DDE_1"/>
    <property type="match status" value="1"/>
</dbReference>
<dbReference type="InterPro" id="IPR004875">
    <property type="entry name" value="DDE_SF_endonuclease_dom"/>
</dbReference>
<dbReference type="EMBL" id="JAHWGI010000101">
    <property type="protein sequence ID" value="KAK3909462.1"/>
    <property type="molecule type" value="Genomic_DNA"/>
</dbReference>
<dbReference type="InterPro" id="IPR050863">
    <property type="entry name" value="CenT-Element_Derived"/>
</dbReference>
<comment type="caution">
    <text evidence="4">The sequence shown here is derived from an EMBL/GenBank/DDBJ whole genome shotgun (WGS) entry which is preliminary data.</text>
</comment>
<dbReference type="SUPFAM" id="SSF46689">
    <property type="entry name" value="Homeodomain-like"/>
    <property type="match status" value="1"/>
</dbReference>
<evidence type="ECO:0000259" key="3">
    <source>
        <dbReference type="Pfam" id="PF05225"/>
    </source>
</evidence>
<evidence type="ECO:0000256" key="1">
    <source>
        <dbReference type="ARBA" id="ARBA00004123"/>
    </source>
</evidence>
<sequence>MVRSYVMPVGSRKHCDYSKEKLEEALDKIKTGQLTQRQVARTFNIPRSTLKNNLKGLHSKSAGKPNILNSGRRELSPDIIKKYFNCSEKELQDVPSENIWNYDETNLVDDPGRKKVLVKRVCKYPERVKNSSKAANSVMFCGNAMVYKAENMWDSWTKGGWPHSRYNRSKTGWFDAHSFQDWFFSLTLPRLKKQAGKKAFLGDNLSSHLSLRVIQACNTVKNIFHNIAFLPLPHLTQPLDVSFFRPMKAAWRSILSKWKTVDGDRQRQWQKMGFEDY</sequence>
<gene>
    <name evidence="4" type="ORF">KUF71_003894</name>
</gene>
<feature type="domain" description="DDE-1" evidence="2">
    <location>
        <begin position="145"/>
        <end position="273"/>
    </location>
</feature>
<name>A0AAE1GUG8_9NEOP</name>
<evidence type="ECO:0000313" key="5">
    <source>
        <dbReference type="Proteomes" id="UP001219518"/>
    </source>
</evidence>